<sequence length="202" mass="21212">MPLFKYDDRSDGTTSTASGGPLLTSQVKTTNGLGSGAGHELIAPPTAALSPASPVTVASAAELQGLFLHHQQQQQLHHPHLHHQQLIVKREPEDLSHHRHKSSASPPILDSGSIIISNKSGSATAGARHKLVLVSAANGGTTGDLVVDVVNNNSASIKEELPSHRGLNSPQHGSRSINGTPSSTSSLLEETVERRPRVDLSN</sequence>
<keyword evidence="3" id="KW-1185">Reference proteome</keyword>
<reference evidence="2" key="2">
    <citation type="submission" date="2023-05" db="EMBL/GenBank/DDBJ databases">
        <authorList>
            <person name="Fouks B."/>
        </authorList>
    </citation>
    <scope>NUCLEOTIDE SEQUENCE</scope>
    <source>
        <strain evidence="2">Stay&amp;Tobe</strain>
        <tissue evidence="2">Testes</tissue>
    </source>
</reference>
<gene>
    <name evidence="2" type="ORF">L9F63_024520</name>
</gene>
<feature type="compositionally biased region" description="Polar residues" evidence="1">
    <location>
        <begin position="166"/>
        <end position="181"/>
    </location>
</feature>
<evidence type="ECO:0000313" key="3">
    <source>
        <dbReference type="Proteomes" id="UP001233999"/>
    </source>
</evidence>
<evidence type="ECO:0000313" key="2">
    <source>
        <dbReference type="EMBL" id="KAJ9579370.1"/>
    </source>
</evidence>
<dbReference type="AlphaFoldDB" id="A0AAD8E6Q9"/>
<accession>A0AAD8E6Q9</accession>
<comment type="caution">
    <text evidence="2">The sequence shown here is derived from an EMBL/GenBank/DDBJ whole genome shotgun (WGS) entry which is preliminary data.</text>
</comment>
<feature type="region of interest" description="Disordered" evidence="1">
    <location>
        <begin position="1"/>
        <end position="44"/>
    </location>
</feature>
<feature type="compositionally biased region" description="Basic and acidic residues" evidence="1">
    <location>
        <begin position="191"/>
        <end position="202"/>
    </location>
</feature>
<organism evidence="2 3">
    <name type="scientific">Diploptera punctata</name>
    <name type="common">Pacific beetle cockroach</name>
    <dbReference type="NCBI Taxonomy" id="6984"/>
    <lineage>
        <taxon>Eukaryota</taxon>
        <taxon>Metazoa</taxon>
        <taxon>Ecdysozoa</taxon>
        <taxon>Arthropoda</taxon>
        <taxon>Hexapoda</taxon>
        <taxon>Insecta</taxon>
        <taxon>Pterygota</taxon>
        <taxon>Neoptera</taxon>
        <taxon>Polyneoptera</taxon>
        <taxon>Dictyoptera</taxon>
        <taxon>Blattodea</taxon>
        <taxon>Blaberoidea</taxon>
        <taxon>Blaberidae</taxon>
        <taxon>Diplopterinae</taxon>
        <taxon>Diploptera</taxon>
    </lineage>
</organism>
<feature type="compositionally biased region" description="Basic and acidic residues" evidence="1">
    <location>
        <begin position="1"/>
        <end position="11"/>
    </location>
</feature>
<reference evidence="2" key="1">
    <citation type="journal article" date="2023" name="IScience">
        <title>Live-bearing cockroach genome reveals convergent evolutionary mechanisms linked to viviparity in insects and beyond.</title>
        <authorList>
            <person name="Fouks B."/>
            <person name="Harrison M.C."/>
            <person name="Mikhailova A.A."/>
            <person name="Marchal E."/>
            <person name="English S."/>
            <person name="Carruthers M."/>
            <person name="Jennings E.C."/>
            <person name="Chiamaka E.L."/>
            <person name="Frigard R.A."/>
            <person name="Pippel M."/>
            <person name="Attardo G.M."/>
            <person name="Benoit J.B."/>
            <person name="Bornberg-Bauer E."/>
            <person name="Tobe S.S."/>
        </authorList>
    </citation>
    <scope>NUCLEOTIDE SEQUENCE</scope>
    <source>
        <strain evidence="2">Stay&amp;Tobe</strain>
    </source>
</reference>
<dbReference type="Proteomes" id="UP001233999">
    <property type="component" value="Unassembled WGS sequence"/>
</dbReference>
<name>A0AAD8E6Q9_DIPPU</name>
<proteinExistence type="predicted"/>
<feature type="region of interest" description="Disordered" evidence="1">
    <location>
        <begin position="158"/>
        <end position="202"/>
    </location>
</feature>
<protein>
    <submittedName>
        <fullName evidence="2">Uncharacterized protein</fullName>
    </submittedName>
</protein>
<evidence type="ECO:0000256" key="1">
    <source>
        <dbReference type="SAM" id="MobiDB-lite"/>
    </source>
</evidence>
<feature type="compositionally biased region" description="Polar residues" evidence="1">
    <location>
        <begin position="12"/>
        <end position="32"/>
    </location>
</feature>
<dbReference type="EMBL" id="JASPKZ010008463">
    <property type="protein sequence ID" value="KAJ9579370.1"/>
    <property type="molecule type" value="Genomic_DNA"/>
</dbReference>